<dbReference type="Proteomes" id="UP000000366">
    <property type="component" value="Chromosome"/>
</dbReference>
<dbReference type="STRING" id="420662.Mpe_A1713"/>
<evidence type="ECO:0000313" key="3">
    <source>
        <dbReference type="Proteomes" id="UP000000366"/>
    </source>
</evidence>
<sequence length="121" mass="13557">MTPLKTAARTRQVSATPSVTTERPWFAAADGFHVNERACALVSRKLQPLGSPFAAGMTGLLFNRRLLWVDSASSRPLRPVVRPPKRPLRRAAERSRSRSGHWTSRSTQGCFRPEQPLKHRA</sequence>
<feature type="compositionally biased region" description="Polar residues" evidence="1">
    <location>
        <begin position="100"/>
        <end position="109"/>
    </location>
</feature>
<reference evidence="2 3" key="1">
    <citation type="journal article" date="2007" name="J. Bacteriol.">
        <title>Whole-genome analysis of the methyl tert-butyl ether-degrading beta-proteobacterium Methylibium petroleiphilum PM1.</title>
        <authorList>
            <person name="Kane S.R."/>
            <person name="Chakicherla A.Y."/>
            <person name="Chain P.S.G."/>
            <person name="Schmidt R."/>
            <person name="Shin M.W."/>
            <person name="Legler T.C."/>
            <person name="Scow K.M."/>
            <person name="Larimer F.W."/>
            <person name="Lucas S.M."/>
            <person name="Richardson P.M."/>
            <person name="Hristova K.R."/>
        </authorList>
    </citation>
    <scope>NUCLEOTIDE SEQUENCE [LARGE SCALE GENOMIC DNA]</scope>
    <source>
        <strain evidence="3">ATCC BAA-1232 / LMG 22953 / PM1</strain>
    </source>
</reference>
<dbReference type="AlphaFoldDB" id="A2SGI4"/>
<name>A2SGI4_METPP</name>
<evidence type="ECO:0000256" key="1">
    <source>
        <dbReference type="SAM" id="MobiDB-lite"/>
    </source>
</evidence>
<dbReference type="EMBL" id="CP000555">
    <property type="protein sequence ID" value="ABM94673.1"/>
    <property type="molecule type" value="Genomic_DNA"/>
</dbReference>
<feature type="region of interest" description="Disordered" evidence="1">
    <location>
        <begin position="76"/>
        <end position="121"/>
    </location>
</feature>
<organism evidence="2 3">
    <name type="scientific">Methylibium petroleiphilum (strain ATCC BAA-1232 / LMG 22953 / PM1)</name>
    <dbReference type="NCBI Taxonomy" id="420662"/>
    <lineage>
        <taxon>Bacteria</taxon>
        <taxon>Pseudomonadati</taxon>
        <taxon>Pseudomonadota</taxon>
        <taxon>Betaproteobacteria</taxon>
        <taxon>Burkholderiales</taxon>
        <taxon>Sphaerotilaceae</taxon>
        <taxon>Methylibium</taxon>
    </lineage>
</organism>
<gene>
    <name evidence="2" type="ordered locus">Mpe_A1713</name>
</gene>
<dbReference type="KEGG" id="mpt:Mpe_A1713"/>
<evidence type="ECO:0000313" key="2">
    <source>
        <dbReference type="EMBL" id="ABM94673.1"/>
    </source>
</evidence>
<protein>
    <submittedName>
        <fullName evidence="2">Uncharacterized protein</fullName>
    </submittedName>
</protein>
<proteinExistence type="predicted"/>
<accession>A2SGI4</accession>
<dbReference type="HOGENOM" id="CLU_2035349_0_0_4"/>
<keyword evidence="3" id="KW-1185">Reference proteome</keyword>